<feature type="region of interest" description="Disordered" evidence="1">
    <location>
        <begin position="103"/>
        <end position="140"/>
    </location>
</feature>
<dbReference type="AlphaFoldDB" id="A0A6G1J2R6"/>
<dbReference type="EMBL" id="MU005580">
    <property type="protein sequence ID" value="KAF2684698.1"/>
    <property type="molecule type" value="Genomic_DNA"/>
</dbReference>
<dbReference type="GO" id="GO:0003676">
    <property type="term" value="F:nucleic acid binding"/>
    <property type="evidence" value="ECO:0007669"/>
    <property type="project" value="InterPro"/>
</dbReference>
<dbReference type="Proteomes" id="UP000799291">
    <property type="component" value="Unassembled WGS sequence"/>
</dbReference>
<dbReference type="OrthoDB" id="3796937at2759"/>
<keyword evidence="3" id="KW-1185">Reference proteome</keyword>
<name>A0A6G1J2R6_9PLEO</name>
<evidence type="ECO:0000313" key="3">
    <source>
        <dbReference type="Proteomes" id="UP000799291"/>
    </source>
</evidence>
<dbReference type="InterPro" id="IPR035979">
    <property type="entry name" value="RBD_domain_sf"/>
</dbReference>
<organism evidence="2 3">
    <name type="scientific">Lentithecium fluviatile CBS 122367</name>
    <dbReference type="NCBI Taxonomy" id="1168545"/>
    <lineage>
        <taxon>Eukaryota</taxon>
        <taxon>Fungi</taxon>
        <taxon>Dikarya</taxon>
        <taxon>Ascomycota</taxon>
        <taxon>Pezizomycotina</taxon>
        <taxon>Dothideomycetes</taxon>
        <taxon>Pleosporomycetidae</taxon>
        <taxon>Pleosporales</taxon>
        <taxon>Massarineae</taxon>
        <taxon>Lentitheciaceae</taxon>
        <taxon>Lentithecium</taxon>
    </lineage>
</organism>
<dbReference type="CDD" id="cd00590">
    <property type="entry name" value="RRM_SF"/>
    <property type="match status" value="1"/>
</dbReference>
<evidence type="ECO:0008006" key="4">
    <source>
        <dbReference type="Google" id="ProtNLM"/>
    </source>
</evidence>
<protein>
    <recommendedName>
        <fullName evidence="4">RRM domain-containing protein</fullName>
    </recommendedName>
</protein>
<sequence>MATARSLYILLLPRRSCPCRDLSLSPLSSKRISDSDFPVLILLKARILESASKRRDQEIRTRASRLPTPIPSTTGLKLVSAHARSSSPRRGAMSDVGIISAAVQRSGEASENERQGRSMGDSWAGEDRNMPSPTQASLRGREDYELDDPKSMLALFGIDPDSAAAQSEEDGDLDSLYAKMTNMLSKHNEPSDKPETKLDQEVTPCAIALQLERAGTEWNMVQEWTEYLFSEGPNGHKEVTEKTRLIEKAVTDLDAVIEQTLKDEIVYRAAEEQAAVPCRLIVTNLAADADEDEIAYLFREFKYDIRNVRLLDERDPVKGTRTAHVDMFTRTAARHASHTIGDIYGLRVHVRLAQEVHVSDPISFADIDVSN</sequence>
<evidence type="ECO:0000313" key="2">
    <source>
        <dbReference type="EMBL" id="KAF2684698.1"/>
    </source>
</evidence>
<dbReference type="InterPro" id="IPR012677">
    <property type="entry name" value="Nucleotide-bd_a/b_plait_sf"/>
</dbReference>
<gene>
    <name evidence="2" type="ORF">K458DRAFT_403684</name>
</gene>
<evidence type="ECO:0000256" key="1">
    <source>
        <dbReference type="SAM" id="MobiDB-lite"/>
    </source>
</evidence>
<dbReference type="SUPFAM" id="SSF54928">
    <property type="entry name" value="RNA-binding domain, RBD"/>
    <property type="match status" value="1"/>
</dbReference>
<accession>A0A6G1J2R6</accession>
<dbReference type="Gene3D" id="3.30.70.330">
    <property type="match status" value="1"/>
</dbReference>
<proteinExistence type="predicted"/>
<reference evidence="2" key="1">
    <citation type="journal article" date="2020" name="Stud. Mycol.">
        <title>101 Dothideomycetes genomes: a test case for predicting lifestyles and emergence of pathogens.</title>
        <authorList>
            <person name="Haridas S."/>
            <person name="Albert R."/>
            <person name="Binder M."/>
            <person name="Bloem J."/>
            <person name="Labutti K."/>
            <person name="Salamov A."/>
            <person name="Andreopoulos B."/>
            <person name="Baker S."/>
            <person name="Barry K."/>
            <person name="Bills G."/>
            <person name="Bluhm B."/>
            <person name="Cannon C."/>
            <person name="Castanera R."/>
            <person name="Culley D."/>
            <person name="Daum C."/>
            <person name="Ezra D."/>
            <person name="Gonzalez J."/>
            <person name="Henrissat B."/>
            <person name="Kuo A."/>
            <person name="Liang C."/>
            <person name="Lipzen A."/>
            <person name="Lutzoni F."/>
            <person name="Magnuson J."/>
            <person name="Mondo S."/>
            <person name="Nolan M."/>
            <person name="Ohm R."/>
            <person name="Pangilinan J."/>
            <person name="Park H.-J."/>
            <person name="Ramirez L."/>
            <person name="Alfaro M."/>
            <person name="Sun H."/>
            <person name="Tritt A."/>
            <person name="Yoshinaga Y."/>
            <person name="Zwiers L.-H."/>
            <person name="Turgeon B."/>
            <person name="Goodwin S."/>
            <person name="Spatafora J."/>
            <person name="Crous P."/>
            <person name="Grigoriev I."/>
        </authorList>
    </citation>
    <scope>NUCLEOTIDE SEQUENCE</scope>
    <source>
        <strain evidence="2">CBS 122367</strain>
    </source>
</reference>